<sequence length="370" mass="41258">MQYNNNNNVQTVHLVRDSTEKSWGFRLQGGADFSIPLSVQLVNPNTPAQQSGLAPGDQVLTINGRNVTSVSHQEAKMEITRSGNDLELIIVKGAVDISSSNQPLKPQSVSQLRTGPVQQIPTTANDTARQSYAVEKPEPTRIGSSHNRAPMPFDKRVGNELVYQSAKSANWEPANFETSTAYNKDPLVKEPWRPKSYRDDPNAPPRNVGTAIFHSQYNSPIGLYSDDKVLEAFKSQAGSLIDDIKGGSGGTNNPYPPQQNPNAFVPSSPTYQAVMNQNSSSKPLSSESKLSRSFRMLEQDLGDAKDTGRAPMSIFEQRRQQQQQQQQKPVTGFRSVKPPEEVPVDQQRRPYHTEYQVEHVQEKWIEPKYQ</sequence>
<protein>
    <recommendedName>
        <fullName evidence="5">PDZ domain-containing protein</fullName>
    </recommendedName>
</protein>
<evidence type="ECO:0000256" key="4">
    <source>
        <dbReference type="SAM" id="MobiDB-lite"/>
    </source>
</evidence>
<proteinExistence type="predicted"/>
<evidence type="ECO:0000313" key="6">
    <source>
        <dbReference type="EMBL" id="CAF0767284.1"/>
    </source>
</evidence>
<evidence type="ECO:0000256" key="1">
    <source>
        <dbReference type="ARBA" id="ARBA00004496"/>
    </source>
</evidence>
<dbReference type="SMART" id="SM00228">
    <property type="entry name" value="PDZ"/>
    <property type="match status" value="1"/>
</dbReference>
<dbReference type="InterPro" id="IPR006643">
    <property type="entry name" value="Zasp-like_motif"/>
</dbReference>
<dbReference type="GO" id="GO:0005912">
    <property type="term" value="C:adherens junction"/>
    <property type="evidence" value="ECO:0007669"/>
    <property type="project" value="TreeGrafter"/>
</dbReference>
<evidence type="ECO:0000313" key="7">
    <source>
        <dbReference type="EMBL" id="CAF0874819.1"/>
    </source>
</evidence>
<dbReference type="SMART" id="SM00735">
    <property type="entry name" value="ZM"/>
    <property type="match status" value="1"/>
</dbReference>
<reference evidence="6" key="1">
    <citation type="submission" date="2021-02" db="EMBL/GenBank/DDBJ databases">
        <authorList>
            <person name="Nowell W R."/>
        </authorList>
    </citation>
    <scope>NUCLEOTIDE SEQUENCE</scope>
</reference>
<dbReference type="SUPFAM" id="SSF50156">
    <property type="entry name" value="PDZ domain-like"/>
    <property type="match status" value="1"/>
</dbReference>
<dbReference type="PANTHER" id="PTHR24214:SF38">
    <property type="entry name" value="PDZ AND LIM DOMAIN PROTEIN ZASP-RELATED"/>
    <property type="match status" value="1"/>
</dbReference>
<dbReference type="PANTHER" id="PTHR24214">
    <property type="entry name" value="PDZ AND LIM DOMAIN PROTEIN ZASP"/>
    <property type="match status" value="1"/>
</dbReference>
<dbReference type="Gene3D" id="2.30.42.10">
    <property type="match status" value="1"/>
</dbReference>
<feature type="region of interest" description="Disordered" evidence="4">
    <location>
        <begin position="313"/>
        <end position="354"/>
    </location>
</feature>
<evidence type="ECO:0000313" key="9">
    <source>
        <dbReference type="EMBL" id="CAF3659329.1"/>
    </source>
</evidence>
<evidence type="ECO:0000259" key="5">
    <source>
        <dbReference type="PROSITE" id="PS50106"/>
    </source>
</evidence>
<dbReference type="GO" id="GO:0030036">
    <property type="term" value="P:actin cytoskeleton organization"/>
    <property type="evidence" value="ECO:0007669"/>
    <property type="project" value="TreeGrafter"/>
</dbReference>
<evidence type="ECO:0000256" key="2">
    <source>
        <dbReference type="ARBA" id="ARBA00022490"/>
    </source>
</evidence>
<feature type="compositionally biased region" description="Basic and acidic residues" evidence="4">
    <location>
        <begin position="186"/>
        <end position="201"/>
    </location>
</feature>
<dbReference type="GO" id="GO:0051371">
    <property type="term" value="F:muscle alpha-actinin binding"/>
    <property type="evidence" value="ECO:0007669"/>
    <property type="project" value="TreeGrafter"/>
</dbReference>
<dbReference type="CDD" id="cd23068">
    <property type="entry name" value="PDZ_ZASP52-like"/>
    <property type="match status" value="1"/>
</dbReference>
<evidence type="ECO:0000256" key="3">
    <source>
        <dbReference type="ARBA" id="ARBA00023038"/>
    </source>
</evidence>
<feature type="compositionally biased region" description="Low complexity" evidence="4">
    <location>
        <begin position="279"/>
        <end position="290"/>
    </location>
</feature>
<keyword evidence="3" id="KW-0440">LIM domain</keyword>
<organism evidence="6 10">
    <name type="scientific">Didymodactylos carnosus</name>
    <dbReference type="NCBI Taxonomy" id="1234261"/>
    <lineage>
        <taxon>Eukaryota</taxon>
        <taxon>Metazoa</taxon>
        <taxon>Spiralia</taxon>
        <taxon>Gnathifera</taxon>
        <taxon>Rotifera</taxon>
        <taxon>Eurotatoria</taxon>
        <taxon>Bdelloidea</taxon>
        <taxon>Philodinida</taxon>
        <taxon>Philodinidae</taxon>
        <taxon>Didymodactylos</taxon>
    </lineage>
</organism>
<dbReference type="Proteomes" id="UP000681722">
    <property type="component" value="Unassembled WGS sequence"/>
</dbReference>
<dbReference type="Pfam" id="PF00595">
    <property type="entry name" value="PDZ"/>
    <property type="match status" value="1"/>
</dbReference>
<keyword evidence="3" id="KW-0862">Zinc</keyword>
<dbReference type="GO" id="GO:0061061">
    <property type="term" value="P:muscle structure development"/>
    <property type="evidence" value="ECO:0007669"/>
    <property type="project" value="TreeGrafter"/>
</dbReference>
<feature type="domain" description="PDZ" evidence="5">
    <location>
        <begin position="11"/>
        <end position="94"/>
    </location>
</feature>
<dbReference type="Pfam" id="PF15936">
    <property type="entry name" value="DUF4749"/>
    <property type="match status" value="1"/>
</dbReference>
<feature type="region of interest" description="Disordered" evidence="4">
    <location>
        <begin position="186"/>
        <end position="208"/>
    </location>
</feature>
<evidence type="ECO:0000313" key="10">
    <source>
        <dbReference type="Proteomes" id="UP000663829"/>
    </source>
</evidence>
<dbReference type="EMBL" id="CAJOBA010002783">
    <property type="protein sequence ID" value="CAF3659329.1"/>
    <property type="molecule type" value="Genomic_DNA"/>
</dbReference>
<dbReference type="GO" id="GO:0003779">
    <property type="term" value="F:actin binding"/>
    <property type="evidence" value="ECO:0007669"/>
    <property type="project" value="TreeGrafter"/>
</dbReference>
<dbReference type="GO" id="GO:0001725">
    <property type="term" value="C:stress fiber"/>
    <property type="evidence" value="ECO:0007669"/>
    <property type="project" value="TreeGrafter"/>
</dbReference>
<keyword evidence="3" id="KW-0479">Metal-binding</keyword>
<dbReference type="Proteomes" id="UP000677228">
    <property type="component" value="Unassembled WGS sequence"/>
</dbReference>
<comment type="subcellular location">
    <subcellularLocation>
        <location evidence="1">Cytoplasm</location>
    </subcellularLocation>
</comment>
<dbReference type="Proteomes" id="UP000682733">
    <property type="component" value="Unassembled WGS sequence"/>
</dbReference>
<keyword evidence="10" id="KW-1185">Reference proteome</keyword>
<evidence type="ECO:0000313" key="8">
    <source>
        <dbReference type="EMBL" id="CAF3548925.1"/>
    </source>
</evidence>
<gene>
    <name evidence="6" type="ORF">GPM918_LOCUS1724</name>
    <name evidence="7" type="ORF">OVA965_LOCUS8317</name>
    <name evidence="8" type="ORF">SRO942_LOCUS1724</name>
    <name evidence="9" type="ORF">TMI583_LOCUS8311</name>
</gene>
<dbReference type="InterPro" id="IPR050604">
    <property type="entry name" value="PDZ-LIM_domain"/>
</dbReference>
<comment type="caution">
    <text evidence="6">The sequence shown here is derived from an EMBL/GenBank/DDBJ whole genome shotgun (WGS) entry which is preliminary data.</text>
</comment>
<dbReference type="EMBL" id="CAJNOQ010000170">
    <property type="protein sequence ID" value="CAF0767284.1"/>
    <property type="molecule type" value="Genomic_DNA"/>
</dbReference>
<accession>A0A813QIW9</accession>
<dbReference type="EMBL" id="CAJOBC010000170">
    <property type="protein sequence ID" value="CAF3548925.1"/>
    <property type="molecule type" value="Genomic_DNA"/>
</dbReference>
<dbReference type="FunFam" id="2.30.42.10:FF:000055">
    <property type="entry name" value="PDZ and LIM domain protein 3"/>
    <property type="match status" value="1"/>
</dbReference>
<feature type="compositionally biased region" description="Polar residues" evidence="4">
    <location>
        <begin position="265"/>
        <end position="278"/>
    </location>
</feature>
<dbReference type="EMBL" id="CAJNOK010002783">
    <property type="protein sequence ID" value="CAF0874819.1"/>
    <property type="molecule type" value="Genomic_DNA"/>
</dbReference>
<dbReference type="Proteomes" id="UP000663829">
    <property type="component" value="Unassembled WGS sequence"/>
</dbReference>
<dbReference type="InterPro" id="IPR001478">
    <property type="entry name" value="PDZ"/>
</dbReference>
<dbReference type="PROSITE" id="PS50106">
    <property type="entry name" value="PDZ"/>
    <property type="match status" value="1"/>
</dbReference>
<dbReference type="InterPro" id="IPR031847">
    <property type="entry name" value="PDLI1-4/Zasp-like_mid"/>
</dbReference>
<dbReference type="AlphaFoldDB" id="A0A813QIW9"/>
<dbReference type="InterPro" id="IPR036034">
    <property type="entry name" value="PDZ_sf"/>
</dbReference>
<keyword evidence="2" id="KW-0963">Cytoplasm</keyword>
<dbReference type="OrthoDB" id="1293114at2759"/>
<feature type="region of interest" description="Disordered" evidence="4">
    <location>
        <begin position="124"/>
        <end position="153"/>
    </location>
</feature>
<name>A0A813QIW9_9BILA</name>
<dbReference type="GO" id="GO:0031941">
    <property type="term" value="C:filamentous actin"/>
    <property type="evidence" value="ECO:0007669"/>
    <property type="project" value="TreeGrafter"/>
</dbReference>
<dbReference type="GO" id="GO:0030018">
    <property type="term" value="C:Z disc"/>
    <property type="evidence" value="ECO:0007669"/>
    <property type="project" value="TreeGrafter"/>
</dbReference>
<feature type="region of interest" description="Disordered" evidence="4">
    <location>
        <begin position="244"/>
        <end position="290"/>
    </location>
</feature>